<evidence type="ECO:0000313" key="2">
    <source>
        <dbReference type="Proteomes" id="UP000293671"/>
    </source>
</evidence>
<keyword evidence="2" id="KW-1185">Reference proteome</keyword>
<gene>
    <name evidence="1" type="ORF">EV670_1020</name>
</gene>
<sequence>MATLLESLSQSLTPDVLGKLGGAVGLDANQVGAGLGVIGPLLTGSMAKNPAMASGGLDGLLGMLPKEGGGGLLGMLTGGGLAALGGLFGGGGATGAGGSMLSGILGPGVGAIGSSLDRALGFKVSPLLMMAAPVVLRAIQKFMAEKNVDSGTLVKQMQQEHAGFISQGGEQARIVEQAMLAGDEAAALKARFTAEQWAALRVAPFAAGRLVMLSDSSGPVGSVQEMGATASALVGAVKEADPASLLAMVFDSTPELDELKAIGNDKAPLLELLKRAHGAVAQHAPAQAGGYARLLVEVATKTAAASTEGGFLGIGGVKVSESEQAAINEIKALGPVNATGGIA</sequence>
<accession>A0A4Q7W2Q1</accession>
<dbReference type="EMBL" id="SHKP01000004">
    <property type="protein sequence ID" value="RZU02989.1"/>
    <property type="molecule type" value="Genomic_DNA"/>
</dbReference>
<comment type="caution">
    <text evidence="1">The sequence shown here is derived from an EMBL/GenBank/DDBJ whole genome shotgun (WGS) entry which is preliminary data.</text>
</comment>
<proteinExistence type="predicted"/>
<dbReference type="InterPro" id="IPR009282">
    <property type="entry name" value="DUF937"/>
</dbReference>
<dbReference type="Proteomes" id="UP000293671">
    <property type="component" value="Unassembled WGS sequence"/>
</dbReference>
<organism evidence="1 2">
    <name type="scientific">Rivibacter subsaxonicus</name>
    <dbReference type="NCBI Taxonomy" id="457575"/>
    <lineage>
        <taxon>Bacteria</taxon>
        <taxon>Pseudomonadati</taxon>
        <taxon>Pseudomonadota</taxon>
        <taxon>Betaproteobacteria</taxon>
        <taxon>Burkholderiales</taxon>
        <taxon>Rivibacter</taxon>
    </lineage>
</organism>
<protein>
    <submittedName>
        <fullName evidence="1">Uncharacterized protein DUF937</fullName>
    </submittedName>
</protein>
<reference evidence="1 2" key="1">
    <citation type="submission" date="2019-02" db="EMBL/GenBank/DDBJ databases">
        <title>Genomic Encyclopedia of Type Strains, Phase IV (KMG-IV): sequencing the most valuable type-strain genomes for metagenomic binning, comparative biology and taxonomic classification.</title>
        <authorList>
            <person name="Goeker M."/>
        </authorList>
    </citation>
    <scope>NUCLEOTIDE SEQUENCE [LARGE SCALE GENOMIC DNA]</scope>
    <source>
        <strain evidence="1 2">DSM 19570</strain>
    </source>
</reference>
<dbReference type="RefSeq" id="WP_207224999.1">
    <property type="nucleotide sequence ID" value="NZ_SHKP01000004.1"/>
</dbReference>
<dbReference type="AlphaFoldDB" id="A0A4Q7W2Q1"/>
<name>A0A4Q7W2Q1_9BURK</name>
<dbReference type="Pfam" id="PF06078">
    <property type="entry name" value="DUF937"/>
    <property type="match status" value="1"/>
</dbReference>
<evidence type="ECO:0000313" key="1">
    <source>
        <dbReference type="EMBL" id="RZU02989.1"/>
    </source>
</evidence>